<dbReference type="RefSeq" id="WP_142552231.1">
    <property type="nucleotide sequence ID" value="NZ_VIFX01000012.1"/>
</dbReference>
<dbReference type="SUPFAM" id="SSF50475">
    <property type="entry name" value="FMN-binding split barrel"/>
    <property type="match status" value="1"/>
</dbReference>
<accession>A0A544W2N7</accession>
<dbReference type="InterPro" id="IPR019965">
    <property type="entry name" value="PPOX_F420-dep_Rv2061_put"/>
</dbReference>
<dbReference type="NCBIfam" id="TIGR03666">
    <property type="entry name" value="Rv2061_F420"/>
    <property type="match status" value="1"/>
</dbReference>
<keyword evidence="1 3" id="KW-0560">Oxidoreductase</keyword>
<dbReference type="InterPro" id="IPR011576">
    <property type="entry name" value="Pyridox_Oxase_N"/>
</dbReference>
<dbReference type="AlphaFoldDB" id="A0A544W2N7"/>
<keyword evidence="4" id="KW-1185">Reference proteome</keyword>
<reference evidence="3 4" key="1">
    <citation type="submission" date="2018-10" db="EMBL/GenBank/DDBJ databases">
        <title>Draft genome of Mycobacterium hodleri strain B.</title>
        <authorList>
            <person name="Amande T.J."/>
            <person name="Mcgenity T.J."/>
        </authorList>
    </citation>
    <scope>NUCLEOTIDE SEQUENCE [LARGE SCALE GENOMIC DNA]</scope>
    <source>
        <strain evidence="3 4">B</strain>
    </source>
</reference>
<dbReference type="GO" id="GO:0070967">
    <property type="term" value="F:coenzyme F420 binding"/>
    <property type="evidence" value="ECO:0007669"/>
    <property type="project" value="TreeGrafter"/>
</dbReference>
<dbReference type="Pfam" id="PF01243">
    <property type="entry name" value="PNPOx_N"/>
    <property type="match status" value="1"/>
</dbReference>
<comment type="caution">
    <text evidence="3">The sequence shown here is derived from an EMBL/GenBank/DDBJ whole genome shotgun (WGS) entry which is preliminary data.</text>
</comment>
<dbReference type="Gene3D" id="2.30.110.10">
    <property type="entry name" value="Electron Transport, Fmn-binding Protein, Chain A"/>
    <property type="match status" value="1"/>
</dbReference>
<dbReference type="PANTHER" id="PTHR35176:SF11">
    <property type="entry name" value="PYRIDOXAMINE 5'-PHOSPHATE OXIDASE FAMILY PROTEIN"/>
    <property type="match status" value="1"/>
</dbReference>
<dbReference type="GO" id="GO:0016627">
    <property type="term" value="F:oxidoreductase activity, acting on the CH-CH group of donors"/>
    <property type="evidence" value="ECO:0007669"/>
    <property type="project" value="TreeGrafter"/>
</dbReference>
<dbReference type="EC" id="1.-.-.-" evidence="3"/>
<evidence type="ECO:0000313" key="3">
    <source>
        <dbReference type="EMBL" id="TQR86480.1"/>
    </source>
</evidence>
<dbReference type="EMBL" id="VIFX01000012">
    <property type="protein sequence ID" value="TQR86480.1"/>
    <property type="molecule type" value="Genomic_DNA"/>
</dbReference>
<dbReference type="GO" id="GO:0005829">
    <property type="term" value="C:cytosol"/>
    <property type="evidence" value="ECO:0007669"/>
    <property type="project" value="TreeGrafter"/>
</dbReference>
<gene>
    <name evidence="3" type="ORF">D8S82_11515</name>
</gene>
<organism evidence="3 4">
    <name type="scientific">Mycolicibacterium hodleri</name>
    <dbReference type="NCBI Taxonomy" id="49897"/>
    <lineage>
        <taxon>Bacteria</taxon>
        <taxon>Bacillati</taxon>
        <taxon>Actinomycetota</taxon>
        <taxon>Actinomycetes</taxon>
        <taxon>Mycobacteriales</taxon>
        <taxon>Mycobacteriaceae</taxon>
        <taxon>Mycolicibacterium</taxon>
    </lineage>
</organism>
<feature type="domain" description="Pyridoxamine 5'-phosphate oxidase N-terminal" evidence="2">
    <location>
        <begin position="16"/>
        <end position="108"/>
    </location>
</feature>
<evidence type="ECO:0000259" key="2">
    <source>
        <dbReference type="Pfam" id="PF01243"/>
    </source>
</evidence>
<dbReference type="InterPro" id="IPR012349">
    <property type="entry name" value="Split_barrel_FMN-bd"/>
</dbReference>
<dbReference type="Proteomes" id="UP000315759">
    <property type="component" value="Unassembled WGS sequence"/>
</dbReference>
<name>A0A544W2N7_9MYCO</name>
<protein>
    <submittedName>
        <fullName evidence="3">PPOX class F420-dependent oxidoreductase</fullName>
        <ecNumber evidence="3">1.-.-.-</ecNumber>
    </submittedName>
</protein>
<dbReference type="InterPro" id="IPR052019">
    <property type="entry name" value="F420H2_bilvrd_red/Heme_oxyg"/>
</dbReference>
<sequence>MNDTNLDDALASLSVTKYAQLRTYRRDGSAVDTPIWFALDGDVLMFRTKQGPKTRRIAANSNVELWPCDFRGRYPAGLPTVRGRATIVDGPAAQAANAALHRRYGWQYNVVPLLRLPGVKNVDHALPLREKLRRATMNGVWPDSAIVEVTLDRGDAAPTR</sequence>
<evidence type="ECO:0000313" key="4">
    <source>
        <dbReference type="Proteomes" id="UP000315759"/>
    </source>
</evidence>
<proteinExistence type="predicted"/>
<dbReference type="PANTHER" id="PTHR35176">
    <property type="entry name" value="HEME OXYGENASE HI_0854-RELATED"/>
    <property type="match status" value="1"/>
</dbReference>
<evidence type="ECO:0000256" key="1">
    <source>
        <dbReference type="ARBA" id="ARBA00023002"/>
    </source>
</evidence>